<keyword evidence="3" id="KW-1185">Reference proteome</keyword>
<dbReference type="RefSeq" id="WP_115757071.1">
    <property type="nucleotide sequence ID" value="NZ_QFCQ01000139.1"/>
</dbReference>
<keyword evidence="1" id="KW-0472">Membrane</keyword>
<accession>A0A3D8P7D8</accession>
<evidence type="ECO:0000313" key="2">
    <source>
        <dbReference type="EMBL" id="RDW12000.1"/>
    </source>
</evidence>
<evidence type="ECO:0000256" key="1">
    <source>
        <dbReference type="SAM" id="Phobius"/>
    </source>
</evidence>
<organism evidence="2 3">
    <name type="scientific">Paracoccus thiocyanatus</name>
    <dbReference type="NCBI Taxonomy" id="34006"/>
    <lineage>
        <taxon>Bacteria</taxon>
        <taxon>Pseudomonadati</taxon>
        <taxon>Pseudomonadota</taxon>
        <taxon>Alphaproteobacteria</taxon>
        <taxon>Rhodobacterales</taxon>
        <taxon>Paracoccaceae</taxon>
        <taxon>Paracoccus</taxon>
    </lineage>
</organism>
<name>A0A3D8P7D8_9RHOB</name>
<keyword evidence="1" id="KW-1133">Transmembrane helix</keyword>
<dbReference type="EMBL" id="QFCQ01000139">
    <property type="protein sequence ID" value="RDW12000.1"/>
    <property type="molecule type" value="Genomic_DNA"/>
</dbReference>
<feature type="transmembrane region" description="Helical" evidence="1">
    <location>
        <begin position="33"/>
        <end position="54"/>
    </location>
</feature>
<gene>
    <name evidence="2" type="ORF">DIE28_16085</name>
</gene>
<reference evidence="2 3" key="1">
    <citation type="submission" date="2018-05" db="EMBL/GenBank/DDBJ databases">
        <title>Whole genome sequencing of Paracoccus thiocyanatus SST.</title>
        <authorList>
            <person name="Ghosh W."/>
            <person name="Rameez M.J."/>
            <person name="Roy C."/>
        </authorList>
    </citation>
    <scope>NUCLEOTIDE SEQUENCE [LARGE SCALE GENOMIC DNA]</scope>
    <source>
        <strain evidence="2 3">SST</strain>
    </source>
</reference>
<dbReference type="Proteomes" id="UP000256679">
    <property type="component" value="Unassembled WGS sequence"/>
</dbReference>
<comment type="caution">
    <text evidence="2">The sequence shown here is derived from an EMBL/GenBank/DDBJ whole genome shotgun (WGS) entry which is preliminary data.</text>
</comment>
<sequence length="74" mass="8224">MHSWRRLLTGILTIGIAVAAASALIGFVVFDLSLWGALLVYVVSGVAATLFAAWRRFRCIERQEMRDTGQRSVQ</sequence>
<protein>
    <submittedName>
        <fullName evidence="2">Uncharacterized protein</fullName>
    </submittedName>
</protein>
<proteinExistence type="predicted"/>
<keyword evidence="1" id="KW-0812">Transmembrane</keyword>
<dbReference type="AlphaFoldDB" id="A0A3D8P7D8"/>
<evidence type="ECO:0000313" key="3">
    <source>
        <dbReference type="Proteomes" id="UP000256679"/>
    </source>
</evidence>